<dbReference type="Proteomes" id="UP001652625">
    <property type="component" value="Chromosome 12"/>
</dbReference>
<gene>
    <name evidence="3" type="primary">LOC136079589</name>
    <name evidence="4" type="synonym">LOC136087763</name>
</gene>
<accession>A0ABM4BR47</accession>
<evidence type="ECO:0000313" key="2">
    <source>
        <dbReference type="Proteomes" id="UP001652625"/>
    </source>
</evidence>
<keyword evidence="1" id="KW-0175">Coiled coil</keyword>
<dbReference type="GeneID" id="136079589"/>
<dbReference type="RefSeq" id="XP_065667297.1">
    <property type="nucleotide sequence ID" value="XM_065811225.1"/>
</dbReference>
<organism evidence="2 3">
    <name type="scientific">Hydra vulgaris</name>
    <name type="common">Hydra</name>
    <name type="synonym">Hydra attenuata</name>
    <dbReference type="NCBI Taxonomy" id="6087"/>
    <lineage>
        <taxon>Eukaryota</taxon>
        <taxon>Metazoa</taxon>
        <taxon>Cnidaria</taxon>
        <taxon>Hydrozoa</taxon>
        <taxon>Hydroidolina</taxon>
        <taxon>Anthoathecata</taxon>
        <taxon>Aplanulata</taxon>
        <taxon>Hydridae</taxon>
        <taxon>Hydra</taxon>
    </lineage>
</organism>
<evidence type="ECO:0000313" key="3">
    <source>
        <dbReference type="RefSeq" id="XP_065651624.1"/>
    </source>
</evidence>
<proteinExistence type="predicted"/>
<protein>
    <submittedName>
        <fullName evidence="3">Uncharacterized protein LOC136079589 isoform X2</fullName>
    </submittedName>
    <submittedName>
        <fullName evidence="4">Uncharacterized protein LOC136087763 isoform X1</fullName>
    </submittedName>
</protein>
<sequence length="186" mass="21395">MLSEGGEISDSCNYEKDYSCDFVKSKVDVANKVLKIKDLDVLKKELDLDMIKKEVEKKELKLAQLEERIKLMAAKKELDKKILDLEKQALLLEKSMVPEPTLSAPEPPVVAPPPLLPLEKELTWNDFMLWRQNHPGPKTRRSFHFWVGNGGRDLPSFTWRRGYARARRGGLLRGNSGFVFNNYSYS</sequence>
<evidence type="ECO:0000256" key="1">
    <source>
        <dbReference type="SAM" id="Coils"/>
    </source>
</evidence>
<evidence type="ECO:0000313" key="4">
    <source>
        <dbReference type="RefSeq" id="XP_065667297.1"/>
    </source>
</evidence>
<name>A0ABM4BR47_HYDVU</name>
<dbReference type="RefSeq" id="XP_065651624.1">
    <property type="nucleotide sequence ID" value="XM_065795552.1"/>
</dbReference>
<keyword evidence="2" id="KW-1185">Reference proteome</keyword>
<feature type="coiled-coil region" evidence="1">
    <location>
        <begin position="48"/>
        <end position="95"/>
    </location>
</feature>
<dbReference type="Proteomes" id="UP001652625">
    <property type="component" value="Chromosome 04"/>
</dbReference>
<reference evidence="3 4" key="1">
    <citation type="submission" date="2025-05" db="UniProtKB">
        <authorList>
            <consortium name="RefSeq"/>
        </authorList>
    </citation>
    <scope>IDENTIFICATION</scope>
</reference>